<feature type="chain" id="PRO_5012285534" evidence="3">
    <location>
        <begin position="30"/>
        <end position="1184"/>
    </location>
</feature>
<protein>
    <submittedName>
        <fullName evidence="6">N-acetylmuramoyl-L-alanine amidase</fullName>
    </submittedName>
</protein>
<dbReference type="SMART" id="SM00701">
    <property type="entry name" value="PGRP"/>
    <property type="match status" value="1"/>
</dbReference>
<dbReference type="SMART" id="SM00458">
    <property type="entry name" value="RICIN"/>
    <property type="match status" value="4"/>
</dbReference>
<dbReference type="GO" id="GO:0009253">
    <property type="term" value="P:peptidoglycan catabolic process"/>
    <property type="evidence" value="ECO:0007669"/>
    <property type="project" value="InterPro"/>
</dbReference>
<sequence>MGMWSRIVKAVVGGVTATAMLMPVGAAVAAPADGSTVAGGAASAASTSNSATVASTAAANSAQASSSASQSDSGIASAVTDTSVDGPAKVEKTHAPQTAEESFVTASDASTYGLDAQSDEGDESGDAQADGAQPNGSNGSEGDGSKSDGLADGTEPNTLIAAADLNGLATVGVTWKQQDMTDTSKAPKLELRYFKDNAWSEWQTLPSVDDDLGKMGSSPAYYVGLATEAEARLTPVAGQTITEAKFITVDPGYSAEGTAKTSADTSTNANKSVNNGDKYADSSTTHTSATASSTTTVNNTENSVDSDTASASAQSQPQATSATSTASATTTSTPSVRTAADAITSAGRIHTREEWWQSGNPARQWKPDNSGHWQGAVVHHTYQPANNYTQAEVPALINGIYVYHNTSNGWGDIGYNLLVDKYGGIWEGRDEGVDNQVVPASEAIGAHSRGFNSATFGVVVLGDFTTQAPSEAAINSVSAAIAWEFNALGITNAKDTFEYKGTQPRITGHGDKSHQSDSANNTACPGQKMWDRMDDIRSKVQKLLVPQIDTLAKVSIPDGVYYINAKSRDSASLDVPDYSTSDGTQLQLYSYNNSTAQRFKFVKQSDGSYVITNVNSGKALDVANGSASNGTKVQQFTPNGSTAQRWFIRNSGTGYYLQSAFGNWVLDIAGGNTSDHTKIDLYTPNGTDAQKFLIASATKTLTAKAVKIQSVAAASDKSGKSKVIDVSGGSGSNGARLQIYDDNGTDAQLFRFKQVGNGVYTITNVNSGRVIDVANGSTGNGSTIQQWDSNGSAAQHWLVRTAEGADGTTDVAGNSAAFSLIGSGSNRAIDLPGGATTSGTSLQIYDGNGTTAQQWTIAEAPTSRDKLNTLAAQHKDDIKDGTYKVSTKLKDSAVLDVTGASFDNGANVQLYGSNGTDAQTWTVSHDDSGYVTFTNANSGKVLDVSGGTANSGVNVQQYGSNGTTAQKWVVIKQSDGSYTIRSAANAKDEIVLDVTGASSANGTNVQVYSSNNSKAQRWTFTAVKTARTQLNALAAEHKSDVADGTVEIASTAKKLMRFDVAGGSRDNGANVQLYASNGTNAQAWKVSHDSLGYVTLTNVNSGRVLDISGASTANGANVQQWDSNGSWAQKWIAVKNGDGSITLRSALKENFVIDAAGGATGNGTNIQVWASNDSAAQRWTFNRK</sequence>
<dbReference type="CDD" id="cd06583">
    <property type="entry name" value="PGRP"/>
    <property type="match status" value="1"/>
</dbReference>
<dbReference type="InterPro" id="IPR000772">
    <property type="entry name" value="Ricin_B_lectin"/>
</dbReference>
<dbReference type="PANTHER" id="PTHR11022:SF41">
    <property type="entry name" value="PEPTIDOGLYCAN-RECOGNITION PROTEIN LC-RELATED"/>
    <property type="match status" value="1"/>
</dbReference>
<dbReference type="AlphaFoldDB" id="A0A229VVR7"/>
<feature type="compositionally biased region" description="Low complexity" evidence="2">
    <location>
        <begin position="281"/>
        <end position="339"/>
    </location>
</feature>
<gene>
    <name evidence="6" type="ORF">Tam10B_2035</name>
</gene>
<dbReference type="PROSITE" id="PS50231">
    <property type="entry name" value="RICIN_B_LECTIN"/>
    <property type="match status" value="4"/>
</dbReference>
<evidence type="ECO:0000259" key="5">
    <source>
        <dbReference type="SMART" id="SM00701"/>
    </source>
</evidence>
<evidence type="ECO:0000256" key="2">
    <source>
        <dbReference type="SAM" id="MobiDB-lite"/>
    </source>
</evidence>
<proteinExistence type="inferred from homology"/>
<feature type="compositionally biased region" description="Polar residues" evidence="2">
    <location>
        <begin position="259"/>
        <end position="275"/>
    </location>
</feature>
<feature type="domain" description="Peptidoglycan recognition protein family" evidence="5">
    <location>
        <begin position="347"/>
        <end position="508"/>
    </location>
</feature>
<feature type="domain" description="Ricin B lectin" evidence="4">
    <location>
        <begin position="709"/>
        <end position="858"/>
    </location>
</feature>
<dbReference type="Proteomes" id="UP000215433">
    <property type="component" value="Unassembled WGS sequence"/>
</dbReference>
<dbReference type="GO" id="GO:0008270">
    <property type="term" value="F:zinc ion binding"/>
    <property type="evidence" value="ECO:0007669"/>
    <property type="project" value="InterPro"/>
</dbReference>
<feature type="domain" description="Ricin B lectin" evidence="4">
    <location>
        <begin position="881"/>
        <end position="1021"/>
    </location>
</feature>
<dbReference type="SUPFAM" id="SSF50370">
    <property type="entry name" value="Ricin B-like lectins"/>
    <property type="match status" value="4"/>
</dbReference>
<dbReference type="InterPro" id="IPR002502">
    <property type="entry name" value="Amidase_domain"/>
</dbReference>
<evidence type="ECO:0000313" key="6">
    <source>
        <dbReference type="EMBL" id="OXM99717.1"/>
    </source>
</evidence>
<dbReference type="Gene3D" id="3.40.80.10">
    <property type="entry name" value="Peptidoglycan recognition protein-like"/>
    <property type="match status" value="1"/>
</dbReference>
<dbReference type="Pfam" id="PF01510">
    <property type="entry name" value="Amidase_2"/>
    <property type="match status" value="1"/>
</dbReference>
<feature type="compositionally biased region" description="Polar residues" evidence="2">
    <location>
        <begin position="95"/>
        <end position="110"/>
    </location>
</feature>
<feature type="signal peptide" evidence="3">
    <location>
        <begin position="1"/>
        <end position="29"/>
    </location>
</feature>
<feature type="domain" description="Ricin B lectin" evidence="4">
    <location>
        <begin position="558"/>
        <end position="695"/>
    </location>
</feature>
<dbReference type="GO" id="GO:0008745">
    <property type="term" value="F:N-acetylmuramoyl-L-alanine amidase activity"/>
    <property type="evidence" value="ECO:0007669"/>
    <property type="project" value="InterPro"/>
</dbReference>
<dbReference type="RefSeq" id="WP_093961153.1">
    <property type="nucleotide sequence ID" value="NZ_NEWD01000031.1"/>
</dbReference>
<organism evidence="6 7">
    <name type="scientific">Bifidobacterium vansinderenii</name>
    <dbReference type="NCBI Taxonomy" id="1984871"/>
    <lineage>
        <taxon>Bacteria</taxon>
        <taxon>Bacillati</taxon>
        <taxon>Actinomycetota</taxon>
        <taxon>Actinomycetes</taxon>
        <taxon>Bifidobacteriales</taxon>
        <taxon>Bifidobacteriaceae</taxon>
        <taxon>Bifidobacterium</taxon>
    </lineage>
</organism>
<dbReference type="InterPro" id="IPR015510">
    <property type="entry name" value="PGRP"/>
</dbReference>
<dbReference type="Pfam" id="PF14200">
    <property type="entry name" value="RicinB_lectin_2"/>
    <property type="match status" value="4"/>
</dbReference>
<keyword evidence="3" id="KW-0732">Signal</keyword>
<dbReference type="SUPFAM" id="SSF55846">
    <property type="entry name" value="N-acetylmuramoyl-L-alanine amidase-like"/>
    <property type="match status" value="1"/>
</dbReference>
<keyword evidence="7" id="KW-1185">Reference proteome</keyword>
<evidence type="ECO:0000313" key="7">
    <source>
        <dbReference type="Proteomes" id="UP000215433"/>
    </source>
</evidence>
<evidence type="ECO:0000256" key="1">
    <source>
        <dbReference type="ARBA" id="ARBA00007553"/>
    </source>
</evidence>
<dbReference type="Gene3D" id="2.80.10.50">
    <property type="match status" value="12"/>
</dbReference>
<comment type="similarity">
    <text evidence="1">Belongs to the N-acetylmuramoyl-L-alanine amidase 2 family.</text>
</comment>
<name>A0A229VVR7_9BIFI</name>
<feature type="region of interest" description="Disordered" evidence="2">
    <location>
        <begin position="256"/>
        <end position="339"/>
    </location>
</feature>
<feature type="region of interest" description="Disordered" evidence="2">
    <location>
        <begin position="64"/>
        <end position="155"/>
    </location>
</feature>
<dbReference type="EMBL" id="NEWD01000031">
    <property type="protein sequence ID" value="OXM99717.1"/>
    <property type="molecule type" value="Genomic_DNA"/>
</dbReference>
<dbReference type="InterPro" id="IPR035992">
    <property type="entry name" value="Ricin_B-like_lectins"/>
</dbReference>
<feature type="compositionally biased region" description="Low complexity" evidence="2">
    <location>
        <begin position="64"/>
        <end position="78"/>
    </location>
</feature>
<evidence type="ECO:0000259" key="4">
    <source>
        <dbReference type="SMART" id="SM00458"/>
    </source>
</evidence>
<feature type="region of interest" description="Disordered" evidence="2">
    <location>
        <begin position="506"/>
        <end position="527"/>
    </location>
</feature>
<evidence type="ECO:0000256" key="3">
    <source>
        <dbReference type="SAM" id="SignalP"/>
    </source>
</evidence>
<feature type="domain" description="Ricin B lectin" evidence="4">
    <location>
        <begin position="1043"/>
        <end position="1182"/>
    </location>
</feature>
<dbReference type="CDD" id="cd00161">
    <property type="entry name" value="beta-trefoil_Ricin-like"/>
    <property type="match status" value="4"/>
</dbReference>
<dbReference type="InterPro" id="IPR036505">
    <property type="entry name" value="Amidase/PGRP_sf"/>
</dbReference>
<dbReference type="PANTHER" id="PTHR11022">
    <property type="entry name" value="PEPTIDOGLYCAN RECOGNITION PROTEIN"/>
    <property type="match status" value="1"/>
</dbReference>
<reference evidence="6 7" key="1">
    <citation type="submission" date="2017-05" db="EMBL/GenBank/DDBJ databases">
        <title>Bifidobacterium vansinderenii sp. nov.</title>
        <authorList>
            <person name="Lugli G.A."/>
            <person name="Duranti S."/>
            <person name="Mangifesta M."/>
        </authorList>
    </citation>
    <scope>NUCLEOTIDE SEQUENCE [LARGE SCALE GENOMIC DNA]</scope>
    <source>
        <strain evidence="6 7">Tam10B</strain>
    </source>
</reference>
<comment type="caution">
    <text evidence="6">The sequence shown here is derived from an EMBL/GenBank/DDBJ whole genome shotgun (WGS) entry which is preliminary data.</text>
</comment>
<accession>A0A229VVR7</accession>
<dbReference type="InterPro" id="IPR006619">
    <property type="entry name" value="PGRP_domain_met/bac"/>
</dbReference>
<dbReference type="OrthoDB" id="287365at2"/>